<evidence type="ECO:0000256" key="1">
    <source>
        <dbReference type="SAM" id="MobiDB-lite"/>
    </source>
</evidence>
<keyword evidence="2" id="KW-0812">Transmembrane</keyword>
<gene>
    <name evidence="3" type="ORF">LDAN0321_LOCUS15225</name>
</gene>
<protein>
    <submittedName>
        <fullName evidence="3">Uncharacterized protein</fullName>
    </submittedName>
</protein>
<name>A0A7S2L5X3_9STRA</name>
<dbReference type="AlphaFoldDB" id="A0A7S2L5X3"/>
<sequence length="247" mass="26987">MKGIARETKRVRRTRKEKNPHTKVLIVRARSSNLDKVGATPAIRILLTKAYHHRRRRRRHCCPCLLLLGLALLVVLDHLVDLGLALLVVLGLNLRIVLKSILTVKITKWNLHLLVKSITVACMTITAIMTKYRMVYPSQQLYKASSGSMPSSNRSVDLCGFDPRVNQSDDLEGPGGDGYPFGLGEGRGGSHVQGQGHPGLPSAGDTGEPGGLGIPGGPGVVFLMPHHSRVDLIRVRLLCCSSICNQW</sequence>
<evidence type="ECO:0000256" key="2">
    <source>
        <dbReference type="SAM" id="Phobius"/>
    </source>
</evidence>
<proteinExistence type="predicted"/>
<dbReference type="EMBL" id="HBGY01024524">
    <property type="protein sequence ID" value="CAD9596576.1"/>
    <property type="molecule type" value="Transcribed_RNA"/>
</dbReference>
<keyword evidence="2" id="KW-1133">Transmembrane helix</keyword>
<reference evidence="3" key="1">
    <citation type="submission" date="2021-01" db="EMBL/GenBank/DDBJ databases">
        <authorList>
            <person name="Corre E."/>
            <person name="Pelletier E."/>
            <person name="Niang G."/>
            <person name="Scheremetjew M."/>
            <person name="Finn R."/>
            <person name="Kale V."/>
            <person name="Holt S."/>
            <person name="Cochrane G."/>
            <person name="Meng A."/>
            <person name="Brown T."/>
            <person name="Cohen L."/>
        </authorList>
    </citation>
    <scope>NUCLEOTIDE SEQUENCE</scope>
    <source>
        <strain evidence="3">B650</strain>
    </source>
</reference>
<feature type="compositionally biased region" description="Gly residues" evidence="1">
    <location>
        <begin position="173"/>
        <end position="191"/>
    </location>
</feature>
<organism evidence="3">
    <name type="scientific">Leptocylindrus danicus</name>
    <dbReference type="NCBI Taxonomy" id="163516"/>
    <lineage>
        <taxon>Eukaryota</taxon>
        <taxon>Sar</taxon>
        <taxon>Stramenopiles</taxon>
        <taxon>Ochrophyta</taxon>
        <taxon>Bacillariophyta</taxon>
        <taxon>Coscinodiscophyceae</taxon>
        <taxon>Chaetocerotophycidae</taxon>
        <taxon>Leptocylindrales</taxon>
        <taxon>Leptocylindraceae</taxon>
        <taxon>Leptocylindrus</taxon>
    </lineage>
</organism>
<evidence type="ECO:0000313" key="3">
    <source>
        <dbReference type="EMBL" id="CAD9596576.1"/>
    </source>
</evidence>
<feature type="transmembrane region" description="Helical" evidence="2">
    <location>
        <begin position="64"/>
        <end position="89"/>
    </location>
</feature>
<accession>A0A7S2L5X3</accession>
<keyword evidence="2" id="KW-0472">Membrane</keyword>
<feature type="region of interest" description="Disordered" evidence="1">
    <location>
        <begin position="168"/>
        <end position="211"/>
    </location>
</feature>